<evidence type="ECO:0000256" key="6">
    <source>
        <dbReference type="ARBA" id="ARBA00022989"/>
    </source>
</evidence>
<feature type="transmembrane region" description="Helical" evidence="8">
    <location>
        <begin position="236"/>
        <end position="254"/>
    </location>
</feature>
<feature type="signal peptide" evidence="8">
    <location>
        <begin position="1"/>
        <end position="23"/>
    </location>
</feature>
<evidence type="ECO:0000256" key="5">
    <source>
        <dbReference type="ARBA" id="ARBA00022729"/>
    </source>
</evidence>
<dbReference type="OrthoDB" id="419770at2759"/>
<keyword evidence="4 8" id="KW-0812">Transmembrane</keyword>
<dbReference type="PANTHER" id="PTHR13148">
    <property type="entry name" value="PER1-RELATED"/>
    <property type="match status" value="1"/>
</dbReference>
<dbReference type="Pfam" id="PF04080">
    <property type="entry name" value="Per1"/>
    <property type="match status" value="1"/>
</dbReference>
<keyword evidence="5 8" id="KW-0732">Signal</keyword>
<feature type="transmembrane region" description="Helical" evidence="8">
    <location>
        <begin position="204"/>
        <end position="224"/>
    </location>
</feature>
<evidence type="ECO:0000256" key="8">
    <source>
        <dbReference type="RuleBase" id="RU365066"/>
    </source>
</evidence>
<comment type="caution">
    <text evidence="8">Lacks conserved residue(s) required for the propagation of feature annotation.</text>
</comment>
<keyword evidence="7 8" id="KW-0472">Membrane</keyword>
<comment type="function">
    <text evidence="8">Involved in the lipid remodeling steps of GPI-anchor maturation.</text>
</comment>
<sequence>MKLLFISVIIILVLWGKFPLASCSIGDRSSIYLNCLHRCVKENCTNDGENFKSKAAQKQDLSCKLLRWSCDEECRYQCMWFTVQKFQAAGEGTPKFHGRWPFIRVMGIQEPAAAFASMLNLAANAFMYRKIRRQFPMSKIHAMPIVALWHGYLMVCMNAWVWSTIFHMRDNAFTEFMDYACALSMVMGLFVAGIIRVCYKRTKLMVVLLLIPLSYFVSHVRYLYGGVVDYDYNMTLNVLFGAIGVVVWLCLSWTQYCRGRAYAPRMLYFLTLSMAAVVLELLDFPPRLGWDAHALWHLTTSPLPLLFYRYVLDDLHFLQTQELESFAYKLT</sequence>
<dbReference type="InterPro" id="IPR007217">
    <property type="entry name" value="Per1-like"/>
</dbReference>
<protein>
    <recommendedName>
        <fullName evidence="8">Post-GPI attachment to proteins factor 3</fullName>
    </recommendedName>
</protein>
<evidence type="ECO:0000256" key="7">
    <source>
        <dbReference type="ARBA" id="ARBA00023136"/>
    </source>
</evidence>
<evidence type="ECO:0000313" key="9">
    <source>
        <dbReference type="EMBL" id="CAH0604462.1"/>
    </source>
</evidence>
<dbReference type="Proteomes" id="UP001154114">
    <property type="component" value="Chromosome 5"/>
</dbReference>
<accession>A0A9P0C3I8</accession>
<feature type="transmembrane region" description="Helical" evidence="8">
    <location>
        <begin position="294"/>
        <end position="312"/>
    </location>
</feature>
<keyword evidence="6 8" id="KW-1133">Transmembrane helix</keyword>
<evidence type="ECO:0000256" key="2">
    <source>
        <dbReference type="ARBA" id="ARBA00006387"/>
    </source>
</evidence>
<feature type="transmembrane region" description="Helical" evidence="8">
    <location>
        <begin position="176"/>
        <end position="197"/>
    </location>
</feature>
<dbReference type="GO" id="GO:0016788">
    <property type="term" value="F:hydrolase activity, acting on ester bonds"/>
    <property type="evidence" value="ECO:0007669"/>
    <property type="project" value="TreeGrafter"/>
</dbReference>
<keyword evidence="8" id="KW-0333">Golgi apparatus</keyword>
<gene>
    <name evidence="9" type="ORF">CINC_LOCUS10869</name>
</gene>
<reference evidence="9" key="1">
    <citation type="submission" date="2021-12" db="EMBL/GenBank/DDBJ databases">
        <authorList>
            <person name="King R."/>
        </authorList>
    </citation>
    <scope>NUCLEOTIDE SEQUENCE</scope>
</reference>
<dbReference type="GO" id="GO:0005789">
    <property type="term" value="C:endoplasmic reticulum membrane"/>
    <property type="evidence" value="ECO:0007669"/>
    <property type="project" value="TreeGrafter"/>
</dbReference>
<evidence type="ECO:0000256" key="1">
    <source>
        <dbReference type="ARBA" id="ARBA00004127"/>
    </source>
</evidence>
<keyword evidence="10" id="KW-1185">Reference proteome</keyword>
<comment type="similarity">
    <text evidence="2 8">Belongs to the PGAP3 family.</text>
</comment>
<dbReference type="AlphaFoldDB" id="A0A9P0C3I8"/>
<comment type="subcellular location">
    <subcellularLocation>
        <location evidence="1">Endomembrane system</location>
        <topology evidence="1">Multi-pass membrane protein</topology>
    </subcellularLocation>
    <subcellularLocation>
        <location evidence="8">Golgi apparatus membrane</location>
        <topology evidence="8">Multi-pass membrane protein</topology>
    </subcellularLocation>
</comment>
<dbReference type="EMBL" id="LR824008">
    <property type="protein sequence ID" value="CAH0604462.1"/>
    <property type="molecule type" value="Genomic_DNA"/>
</dbReference>
<evidence type="ECO:0000256" key="4">
    <source>
        <dbReference type="ARBA" id="ARBA00022692"/>
    </source>
</evidence>
<organism evidence="9 10">
    <name type="scientific">Chrysodeixis includens</name>
    <name type="common">Soybean looper</name>
    <name type="synonym">Pseudoplusia includens</name>
    <dbReference type="NCBI Taxonomy" id="689277"/>
    <lineage>
        <taxon>Eukaryota</taxon>
        <taxon>Metazoa</taxon>
        <taxon>Ecdysozoa</taxon>
        <taxon>Arthropoda</taxon>
        <taxon>Hexapoda</taxon>
        <taxon>Insecta</taxon>
        <taxon>Pterygota</taxon>
        <taxon>Neoptera</taxon>
        <taxon>Endopterygota</taxon>
        <taxon>Lepidoptera</taxon>
        <taxon>Glossata</taxon>
        <taxon>Ditrysia</taxon>
        <taxon>Noctuoidea</taxon>
        <taxon>Noctuidae</taxon>
        <taxon>Plusiinae</taxon>
        <taxon>Chrysodeixis</taxon>
    </lineage>
</organism>
<feature type="transmembrane region" description="Helical" evidence="8">
    <location>
        <begin position="140"/>
        <end position="161"/>
    </location>
</feature>
<evidence type="ECO:0000313" key="10">
    <source>
        <dbReference type="Proteomes" id="UP001154114"/>
    </source>
</evidence>
<proteinExistence type="inferred from homology"/>
<keyword evidence="3 8" id="KW-0337">GPI-anchor biosynthesis</keyword>
<feature type="transmembrane region" description="Helical" evidence="8">
    <location>
        <begin position="266"/>
        <end position="282"/>
    </location>
</feature>
<dbReference type="PANTHER" id="PTHR13148:SF0">
    <property type="entry name" value="POST-GPI ATTACHMENT TO PROTEINS FACTOR 3"/>
    <property type="match status" value="1"/>
</dbReference>
<evidence type="ECO:0000256" key="3">
    <source>
        <dbReference type="ARBA" id="ARBA00022502"/>
    </source>
</evidence>
<dbReference type="GO" id="GO:0006506">
    <property type="term" value="P:GPI anchor biosynthetic process"/>
    <property type="evidence" value="ECO:0007669"/>
    <property type="project" value="UniProtKB-KW"/>
</dbReference>
<name>A0A9P0C3I8_CHRIL</name>
<feature type="chain" id="PRO_5040545873" description="Post-GPI attachment to proteins factor 3" evidence="8">
    <location>
        <begin position="24"/>
        <end position="331"/>
    </location>
</feature>
<dbReference type="GO" id="GO:0000139">
    <property type="term" value="C:Golgi membrane"/>
    <property type="evidence" value="ECO:0007669"/>
    <property type="project" value="UniProtKB-SubCell"/>
</dbReference>